<reference evidence="1 2" key="1">
    <citation type="journal article" date="2019" name="Appl. Microbiol. Biotechnol.">
        <title>Genome sequence of Isaria javanica and comparative genome analysis insights into family S53 peptidase evolution in fungal entomopathogens.</title>
        <authorList>
            <person name="Lin R."/>
            <person name="Zhang X."/>
            <person name="Xin B."/>
            <person name="Zou M."/>
            <person name="Gao Y."/>
            <person name="Qin F."/>
            <person name="Hu Q."/>
            <person name="Xie B."/>
            <person name="Cheng X."/>
        </authorList>
    </citation>
    <scope>NUCLEOTIDE SEQUENCE [LARGE SCALE GENOMIC DNA]</scope>
    <source>
        <strain evidence="1 2">IJ1G</strain>
    </source>
</reference>
<dbReference type="EMBL" id="SPUK01000058">
    <property type="protein sequence ID" value="TQV89925.1"/>
    <property type="molecule type" value="Genomic_DNA"/>
</dbReference>
<gene>
    <name evidence="1" type="ORF">IF1G_11412</name>
</gene>
<sequence>MVHSRNAQISRWSRISRLKTRRKPLTWPLSVKDIFRLERIIVGCGPANGMRDVISGTTRGDNFY</sequence>
<evidence type="ECO:0000313" key="1">
    <source>
        <dbReference type="EMBL" id="TQV89925.1"/>
    </source>
</evidence>
<name>A0A545UKD4_9HYPO</name>
<evidence type="ECO:0000313" key="2">
    <source>
        <dbReference type="Proteomes" id="UP000315783"/>
    </source>
</evidence>
<comment type="caution">
    <text evidence="1">The sequence shown here is derived from an EMBL/GenBank/DDBJ whole genome shotgun (WGS) entry which is preliminary data.</text>
</comment>
<proteinExistence type="predicted"/>
<accession>A0A545UKD4</accession>
<protein>
    <submittedName>
        <fullName evidence="1">Uncharacterized protein</fullName>
    </submittedName>
</protein>
<dbReference type="Proteomes" id="UP000315783">
    <property type="component" value="Unassembled WGS sequence"/>
</dbReference>
<keyword evidence="2" id="KW-1185">Reference proteome</keyword>
<organism evidence="1 2">
    <name type="scientific">Cordyceps javanica</name>
    <dbReference type="NCBI Taxonomy" id="43265"/>
    <lineage>
        <taxon>Eukaryota</taxon>
        <taxon>Fungi</taxon>
        <taxon>Dikarya</taxon>
        <taxon>Ascomycota</taxon>
        <taxon>Pezizomycotina</taxon>
        <taxon>Sordariomycetes</taxon>
        <taxon>Hypocreomycetidae</taxon>
        <taxon>Hypocreales</taxon>
        <taxon>Cordycipitaceae</taxon>
        <taxon>Cordyceps</taxon>
    </lineage>
</organism>
<dbReference type="AlphaFoldDB" id="A0A545UKD4"/>